<dbReference type="HOGENOM" id="CLU_001570_27_9_1"/>
<dbReference type="EnsemblProtists" id="PYU1_T006186">
    <property type="protein sequence ID" value="PYU1_T006186"/>
    <property type="gene ID" value="PYU1_G006174"/>
</dbReference>
<keyword evidence="5 6" id="KW-0349">Heme</keyword>
<dbReference type="InterPro" id="IPR036396">
    <property type="entry name" value="Cyt_P450_sf"/>
</dbReference>
<keyword evidence="3 6" id="KW-0560">Oxidoreductase</keyword>
<dbReference type="GO" id="GO:0005506">
    <property type="term" value="F:iron ion binding"/>
    <property type="evidence" value="ECO:0007669"/>
    <property type="project" value="InterPro"/>
</dbReference>
<dbReference type="PANTHER" id="PTHR24296">
    <property type="entry name" value="CYTOCHROME P450"/>
    <property type="match status" value="1"/>
</dbReference>
<keyword evidence="6" id="KW-0503">Monooxygenase</keyword>
<dbReference type="GO" id="GO:0004497">
    <property type="term" value="F:monooxygenase activity"/>
    <property type="evidence" value="ECO:0007669"/>
    <property type="project" value="UniProtKB-KW"/>
</dbReference>
<dbReference type="Gene3D" id="1.10.630.10">
    <property type="entry name" value="Cytochrome P450"/>
    <property type="match status" value="1"/>
</dbReference>
<dbReference type="SUPFAM" id="SSF48264">
    <property type="entry name" value="Cytochrome P450"/>
    <property type="match status" value="1"/>
</dbReference>
<dbReference type="PROSITE" id="PS00086">
    <property type="entry name" value="CYTOCHROME_P450"/>
    <property type="match status" value="1"/>
</dbReference>
<dbReference type="InterPro" id="IPR002401">
    <property type="entry name" value="Cyt_P450_E_grp-I"/>
</dbReference>
<comment type="cofactor">
    <cofactor evidence="5">
        <name>heme</name>
        <dbReference type="ChEBI" id="CHEBI:30413"/>
    </cofactor>
</comment>
<evidence type="ECO:0000256" key="2">
    <source>
        <dbReference type="ARBA" id="ARBA00022723"/>
    </source>
</evidence>
<dbReference type="Proteomes" id="UP000019132">
    <property type="component" value="Unassembled WGS sequence"/>
</dbReference>
<evidence type="ECO:0000256" key="4">
    <source>
        <dbReference type="ARBA" id="ARBA00023004"/>
    </source>
</evidence>
<keyword evidence="8" id="KW-1185">Reference proteome</keyword>
<dbReference type="eggNOG" id="KOG0157">
    <property type="taxonomic scope" value="Eukaryota"/>
</dbReference>
<organism evidence="7 8">
    <name type="scientific">Globisporangium ultimum (strain ATCC 200006 / CBS 805.95 / DAOM BR144)</name>
    <name type="common">Pythium ultimum</name>
    <dbReference type="NCBI Taxonomy" id="431595"/>
    <lineage>
        <taxon>Eukaryota</taxon>
        <taxon>Sar</taxon>
        <taxon>Stramenopiles</taxon>
        <taxon>Oomycota</taxon>
        <taxon>Peronosporomycetes</taxon>
        <taxon>Pythiales</taxon>
        <taxon>Pythiaceae</taxon>
        <taxon>Globisporangium</taxon>
    </lineage>
</organism>
<evidence type="ECO:0000256" key="5">
    <source>
        <dbReference type="PIRSR" id="PIRSR602401-1"/>
    </source>
</evidence>
<feature type="binding site" description="axial binding residue" evidence="5">
    <location>
        <position position="49"/>
    </location>
    <ligand>
        <name>heme</name>
        <dbReference type="ChEBI" id="CHEBI:30413"/>
    </ligand>
    <ligandPart>
        <name>Fe</name>
        <dbReference type="ChEBI" id="CHEBI:18248"/>
    </ligandPart>
</feature>
<dbReference type="InParanoid" id="K3WMJ4"/>
<evidence type="ECO:0008006" key="9">
    <source>
        <dbReference type="Google" id="ProtNLM"/>
    </source>
</evidence>
<dbReference type="GO" id="GO:0020037">
    <property type="term" value="F:heme binding"/>
    <property type="evidence" value="ECO:0007669"/>
    <property type="project" value="InterPro"/>
</dbReference>
<evidence type="ECO:0000256" key="3">
    <source>
        <dbReference type="ARBA" id="ARBA00023002"/>
    </source>
</evidence>
<name>K3WMJ4_GLOUD</name>
<dbReference type="VEuPathDB" id="FungiDB:PYU1_G006174"/>
<dbReference type="PRINTS" id="PR00463">
    <property type="entry name" value="EP450I"/>
</dbReference>
<dbReference type="OMA" id="ARMEHIW"/>
<dbReference type="EMBL" id="GL376625">
    <property type="status" value="NOT_ANNOTATED_CDS"/>
    <property type="molecule type" value="Genomic_DNA"/>
</dbReference>
<keyword evidence="4 5" id="KW-0408">Iron</keyword>
<dbReference type="STRING" id="431595.K3WMJ4"/>
<protein>
    <recommendedName>
        <fullName evidence="9">Cytochrome P450</fullName>
    </recommendedName>
</protein>
<comment type="similarity">
    <text evidence="1 6">Belongs to the cytochrome P450 family.</text>
</comment>
<keyword evidence="2 5" id="KW-0479">Metal-binding</keyword>
<evidence type="ECO:0000313" key="7">
    <source>
        <dbReference type="EnsemblProtists" id="PYU1_T006186"/>
    </source>
</evidence>
<evidence type="ECO:0000313" key="8">
    <source>
        <dbReference type="Proteomes" id="UP000019132"/>
    </source>
</evidence>
<dbReference type="Pfam" id="PF00067">
    <property type="entry name" value="p450"/>
    <property type="match status" value="1"/>
</dbReference>
<dbReference type="AlphaFoldDB" id="K3WMJ4"/>
<reference evidence="8" key="1">
    <citation type="journal article" date="2010" name="Genome Biol.">
        <title>Genome sequence of the necrotrophic plant pathogen Pythium ultimum reveals original pathogenicity mechanisms and effector repertoire.</title>
        <authorList>
            <person name="Levesque C.A."/>
            <person name="Brouwer H."/>
            <person name="Cano L."/>
            <person name="Hamilton J.P."/>
            <person name="Holt C."/>
            <person name="Huitema E."/>
            <person name="Raffaele S."/>
            <person name="Robideau G.P."/>
            <person name="Thines M."/>
            <person name="Win J."/>
            <person name="Zerillo M.M."/>
            <person name="Beakes G.W."/>
            <person name="Boore J.L."/>
            <person name="Busam D."/>
            <person name="Dumas B."/>
            <person name="Ferriera S."/>
            <person name="Fuerstenberg S.I."/>
            <person name="Gachon C.M."/>
            <person name="Gaulin E."/>
            <person name="Govers F."/>
            <person name="Grenville-Briggs L."/>
            <person name="Horner N."/>
            <person name="Hostetler J."/>
            <person name="Jiang R.H."/>
            <person name="Johnson J."/>
            <person name="Krajaejun T."/>
            <person name="Lin H."/>
            <person name="Meijer H.J."/>
            <person name="Moore B."/>
            <person name="Morris P."/>
            <person name="Phuntmart V."/>
            <person name="Puiu D."/>
            <person name="Shetty J."/>
            <person name="Stajich J.E."/>
            <person name="Tripathy S."/>
            <person name="Wawra S."/>
            <person name="van West P."/>
            <person name="Whitty B.R."/>
            <person name="Coutinho P.M."/>
            <person name="Henrissat B."/>
            <person name="Martin F."/>
            <person name="Thomas P.D."/>
            <person name="Tyler B.M."/>
            <person name="De Vries R.P."/>
            <person name="Kamoun S."/>
            <person name="Yandell M."/>
            <person name="Tisserat N."/>
            <person name="Buell C.R."/>
        </authorList>
    </citation>
    <scope>NUCLEOTIDE SEQUENCE</scope>
    <source>
        <strain evidence="8">DAOM:BR144</strain>
    </source>
</reference>
<dbReference type="GO" id="GO:0016705">
    <property type="term" value="F:oxidoreductase activity, acting on paired donors, with incorporation or reduction of molecular oxygen"/>
    <property type="evidence" value="ECO:0007669"/>
    <property type="project" value="InterPro"/>
</dbReference>
<dbReference type="InterPro" id="IPR017972">
    <property type="entry name" value="Cyt_P450_CS"/>
</dbReference>
<dbReference type="InterPro" id="IPR001128">
    <property type="entry name" value="Cyt_P450"/>
</dbReference>
<evidence type="ECO:0000256" key="1">
    <source>
        <dbReference type="ARBA" id="ARBA00010617"/>
    </source>
</evidence>
<sequence length="105" mass="11849">MQYPEVERKTRQPNAKEYKPERWIDPETGKIKSVSAYKFPTFNAGPRICLGMNLALMEIKIVAASLLSKFHLELVPDQDIKYDFSLTLPIKGRLLAILTPAAAAM</sequence>
<evidence type="ECO:0000256" key="6">
    <source>
        <dbReference type="RuleBase" id="RU000461"/>
    </source>
</evidence>
<reference evidence="7" key="3">
    <citation type="submission" date="2015-02" db="UniProtKB">
        <authorList>
            <consortium name="EnsemblProtists"/>
        </authorList>
    </citation>
    <scope>IDENTIFICATION</scope>
    <source>
        <strain evidence="7">DAOM BR144</strain>
    </source>
</reference>
<accession>K3WMJ4</accession>
<reference evidence="8" key="2">
    <citation type="submission" date="2010-04" db="EMBL/GenBank/DDBJ databases">
        <authorList>
            <person name="Buell R."/>
            <person name="Hamilton J."/>
            <person name="Hostetler J."/>
        </authorList>
    </citation>
    <scope>NUCLEOTIDE SEQUENCE [LARGE SCALE GENOMIC DNA]</scope>
    <source>
        <strain evidence="8">DAOM:BR144</strain>
    </source>
</reference>
<dbReference type="GO" id="GO:0006629">
    <property type="term" value="P:lipid metabolic process"/>
    <property type="evidence" value="ECO:0007669"/>
    <property type="project" value="UniProtKB-ARBA"/>
</dbReference>
<proteinExistence type="inferred from homology"/>